<dbReference type="SUPFAM" id="SSF103481">
    <property type="entry name" value="Multidrug resistance efflux transporter EmrE"/>
    <property type="match status" value="1"/>
</dbReference>
<feature type="transmembrane region" description="Helical" evidence="7">
    <location>
        <begin position="34"/>
        <end position="56"/>
    </location>
</feature>
<dbReference type="FunCoup" id="A0A2K1JX59">
    <property type="interactions" value="1368"/>
</dbReference>
<organism evidence="8">
    <name type="scientific">Physcomitrium patens</name>
    <name type="common">Spreading-leaved earth moss</name>
    <name type="synonym">Physcomitrella patens</name>
    <dbReference type="NCBI Taxonomy" id="3218"/>
    <lineage>
        <taxon>Eukaryota</taxon>
        <taxon>Viridiplantae</taxon>
        <taxon>Streptophyta</taxon>
        <taxon>Embryophyta</taxon>
        <taxon>Bryophyta</taxon>
        <taxon>Bryophytina</taxon>
        <taxon>Bryopsida</taxon>
        <taxon>Funariidae</taxon>
        <taxon>Funariales</taxon>
        <taxon>Funariaceae</taxon>
        <taxon>Physcomitrium</taxon>
    </lineage>
</organism>
<dbReference type="GO" id="GO:0015165">
    <property type="term" value="F:pyrimidine nucleotide-sugar transmembrane transporter activity"/>
    <property type="evidence" value="ECO:0007669"/>
    <property type="project" value="InterPro"/>
</dbReference>
<dbReference type="Pfam" id="PF04142">
    <property type="entry name" value="Nuc_sug_transp"/>
    <property type="match status" value="1"/>
</dbReference>
<dbReference type="SMR" id="A0A2K1JX59"/>
<reference evidence="8 10" key="1">
    <citation type="journal article" date="2008" name="Science">
        <title>The Physcomitrella genome reveals evolutionary insights into the conquest of land by plants.</title>
        <authorList>
            <person name="Rensing S."/>
            <person name="Lang D."/>
            <person name="Zimmer A."/>
            <person name="Terry A."/>
            <person name="Salamov A."/>
            <person name="Shapiro H."/>
            <person name="Nishiyama T."/>
            <person name="Perroud P.-F."/>
            <person name="Lindquist E."/>
            <person name="Kamisugi Y."/>
            <person name="Tanahashi T."/>
            <person name="Sakakibara K."/>
            <person name="Fujita T."/>
            <person name="Oishi K."/>
            <person name="Shin-I T."/>
            <person name="Kuroki Y."/>
            <person name="Toyoda A."/>
            <person name="Suzuki Y."/>
            <person name="Hashimoto A."/>
            <person name="Yamaguchi K."/>
            <person name="Sugano A."/>
            <person name="Kohara Y."/>
            <person name="Fujiyama A."/>
            <person name="Anterola A."/>
            <person name="Aoki S."/>
            <person name="Ashton N."/>
            <person name="Barbazuk W.B."/>
            <person name="Barker E."/>
            <person name="Bennetzen J."/>
            <person name="Bezanilla M."/>
            <person name="Blankenship R."/>
            <person name="Cho S.H."/>
            <person name="Dutcher S."/>
            <person name="Estelle M."/>
            <person name="Fawcett J.A."/>
            <person name="Gundlach H."/>
            <person name="Hanada K."/>
            <person name="Heyl A."/>
            <person name="Hicks K.A."/>
            <person name="Hugh J."/>
            <person name="Lohr M."/>
            <person name="Mayer K."/>
            <person name="Melkozernov A."/>
            <person name="Murata T."/>
            <person name="Nelson D."/>
            <person name="Pils B."/>
            <person name="Prigge M."/>
            <person name="Reiss B."/>
            <person name="Renner T."/>
            <person name="Rombauts S."/>
            <person name="Rushton P."/>
            <person name="Sanderfoot A."/>
            <person name="Schween G."/>
            <person name="Shiu S.-H."/>
            <person name="Stueber K."/>
            <person name="Theodoulou F.L."/>
            <person name="Tu H."/>
            <person name="Van de Peer Y."/>
            <person name="Verrier P.J."/>
            <person name="Waters E."/>
            <person name="Wood A."/>
            <person name="Yang L."/>
            <person name="Cove D."/>
            <person name="Cuming A."/>
            <person name="Hasebe M."/>
            <person name="Lucas S."/>
            <person name="Mishler D.B."/>
            <person name="Reski R."/>
            <person name="Grigoriev I."/>
            <person name="Quatrano R.S."/>
            <person name="Boore J.L."/>
        </authorList>
    </citation>
    <scope>NUCLEOTIDE SEQUENCE [LARGE SCALE GENOMIC DNA]</scope>
    <source>
        <strain evidence="9 10">cv. Gransden 2004</strain>
    </source>
</reference>
<dbReference type="RefSeq" id="XP_024387180.1">
    <property type="nucleotide sequence ID" value="XM_024531412.2"/>
</dbReference>
<dbReference type="GeneID" id="112287861"/>
<dbReference type="OrthoDB" id="419167at2759"/>
<feature type="transmembrane region" description="Helical" evidence="7">
    <location>
        <begin position="68"/>
        <end position="88"/>
    </location>
</feature>
<evidence type="ECO:0000256" key="6">
    <source>
        <dbReference type="SAM" id="MobiDB-lite"/>
    </source>
</evidence>
<evidence type="ECO:0000313" key="10">
    <source>
        <dbReference type="Proteomes" id="UP000006727"/>
    </source>
</evidence>
<dbReference type="EnsemblPlants" id="Pp3c10_200V3.1">
    <property type="protein sequence ID" value="Pp3c10_200V3.1"/>
    <property type="gene ID" value="Pp3c10_200"/>
</dbReference>
<proteinExistence type="inferred from homology"/>
<evidence type="ECO:0000256" key="3">
    <source>
        <dbReference type="ARBA" id="ARBA00022692"/>
    </source>
</evidence>
<dbReference type="InterPro" id="IPR037185">
    <property type="entry name" value="EmrE-like"/>
</dbReference>
<dbReference type="InterPro" id="IPR007271">
    <property type="entry name" value="Nuc_sug_transpt"/>
</dbReference>
<feature type="transmembrane region" description="Helical" evidence="7">
    <location>
        <begin position="278"/>
        <end position="298"/>
    </location>
</feature>
<dbReference type="Gramene" id="Pp3c10_200V3.1">
    <property type="protein sequence ID" value="Pp3c10_200V3.1"/>
    <property type="gene ID" value="Pp3c10_200"/>
</dbReference>
<feature type="transmembrane region" description="Helical" evidence="7">
    <location>
        <begin position="193"/>
        <end position="217"/>
    </location>
</feature>
<comment type="similarity">
    <text evidence="2">Belongs to the nucleotide-sugar transporter family. CMP-Sialate:CMP antiporter (TC 2.A.7.12) subfamily.</text>
</comment>
<keyword evidence="4 7" id="KW-1133">Transmembrane helix</keyword>
<sequence length="403" mass="44622">MNGAVECKTCGSKARPVSVAYDRQRSSKQSRWRALNVLLVMGDCTLIGLQPILVYISKVDGKFLFSPVSVNFLTELMKVVFAIGMILWQARRQRPGERSLLSPSVILTAARKNYLLAVPACLYAINNYLKFIMQLYFNPATVKMLSNLKVLVIALLLKAIMKRRFSIMQWEALTLLLIGISVNQLHTTQEGTTALAVPIASVAYFYTLVFVTVPSLASVYNEYALKSQFDTSVHLQNFFLYAYGAIFNFIAMLASTIYQGAGAGGTGFNILEGHSKATMFLIVNNAAQGILSSFFYKYADTILKKYSSTVATIFTGLASAALFGHALTINFVLGVTIVFISMHQFFSSVSKPQVEETNYLHLEPMGRNLDKKDSSLDDLASVAHQEGSHTISVRTEREPHLPK</sequence>
<feature type="transmembrane region" description="Helical" evidence="7">
    <location>
        <begin position="238"/>
        <end position="258"/>
    </location>
</feature>
<dbReference type="AlphaFoldDB" id="A0A2K1JX59"/>
<evidence type="ECO:0000256" key="4">
    <source>
        <dbReference type="ARBA" id="ARBA00022989"/>
    </source>
</evidence>
<dbReference type="OMA" id="SSCVVMI"/>
<name>A0A2K1JX59_PHYPA</name>
<evidence type="ECO:0000313" key="8">
    <source>
        <dbReference type="EMBL" id="PNR46104.1"/>
    </source>
</evidence>
<feature type="region of interest" description="Disordered" evidence="6">
    <location>
        <begin position="381"/>
        <end position="403"/>
    </location>
</feature>
<evidence type="ECO:0000256" key="1">
    <source>
        <dbReference type="ARBA" id="ARBA00004141"/>
    </source>
</evidence>
<keyword evidence="5 7" id="KW-0472">Membrane</keyword>
<dbReference type="STRING" id="3218.A0A2K1JX59"/>
<dbReference type="KEGG" id="ppp:112287861"/>
<evidence type="ECO:0000256" key="7">
    <source>
        <dbReference type="SAM" id="Phobius"/>
    </source>
</evidence>
<dbReference type="GO" id="GO:0022857">
    <property type="term" value="F:transmembrane transporter activity"/>
    <property type="evidence" value="ECO:0000318"/>
    <property type="project" value="GO_Central"/>
</dbReference>
<evidence type="ECO:0000256" key="5">
    <source>
        <dbReference type="ARBA" id="ARBA00023136"/>
    </source>
</evidence>
<accession>A0A2K1JX59</accession>
<reference evidence="9" key="3">
    <citation type="submission" date="2020-12" db="UniProtKB">
        <authorList>
            <consortium name="EnsemblPlants"/>
        </authorList>
    </citation>
    <scope>IDENTIFICATION</scope>
</reference>
<reference evidence="8 10" key="2">
    <citation type="journal article" date="2018" name="Plant J.">
        <title>The Physcomitrella patens chromosome-scale assembly reveals moss genome structure and evolution.</title>
        <authorList>
            <person name="Lang D."/>
            <person name="Ullrich K.K."/>
            <person name="Murat F."/>
            <person name="Fuchs J."/>
            <person name="Jenkins J."/>
            <person name="Haas F.B."/>
            <person name="Piednoel M."/>
            <person name="Gundlach H."/>
            <person name="Van Bel M."/>
            <person name="Meyberg R."/>
            <person name="Vives C."/>
            <person name="Morata J."/>
            <person name="Symeonidi A."/>
            <person name="Hiss M."/>
            <person name="Muchero W."/>
            <person name="Kamisugi Y."/>
            <person name="Saleh O."/>
            <person name="Blanc G."/>
            <person name="Decker E.L."/>
            <person name="van Gessel N."/>
            <person name="Grimwood J."/>
            <person name="Hayes R.D."/>
            <person name="Graham S.W."/>
            <person name="Gunter L.E."/>
            <person name="McDaniel S.F."/>
            <person name="Hoernstein S.N.W."/>
            <person name="Larsson A."/>
            <person name="Li F.W."/>
            <person name="Perroud P.F."/>
            <person name="Phillips J."/>
            <person name="Ranjan P."/>
            <person name="Rokshar D.S."/>
            <person name="Rothfels C.J."/>
            <person name="Schneider L."/>
            <person name="Shu S."/>
            <person name="Stevenson D.W."/>
            <person name="Thummler F."/>
            <person name="Tillich M."/>
            <person name="Villarreal Aguilar J.C."/>
            <person name="Widiez T."/>
            <person name="Wong G.K."/>
            <person name="Wymore A."/>
            <person name="Zhang Y."/>
            <person name="Zimmer A.D."/>
            <person name="Quatrano R.S."/>
            <person name="Mayer K.F.X."/>
            <person name="Goodstein D."/>
            <person name="Casacuberta J.M."/>
            <person name="Vandepoele K."/>
            <person name="Reski R."/>
            <person name="Cuming A.C."/>
            <person name="Tuskan G.A."/>
            <person name="Maumus F."/>
            <person name="Salse J."/>
            <person name="Schmutz J."/>
            <person name="Rensing S.A."/>
        </authorList>
    </citation>
    <scope>NUCLEOTIDE SEQUENCE [LARGE SCALE GENOMIC DNA]</scope>
    <source>
        <strain evidence="9 10">cv. Gransden 2004</strain>
    </source>
</reference>
<dbReference type="Gramene" id="Pp3c10_200V3.2">
    <property type="protein sequence ID" value="Pp3c10_200V3.2"/>
    <property type="gene ID" value="Pp3c10_200"/>
</dbReference>
<dbReference type="GO" id="GO:0000139">
    <property type="term" value="C:Golgi membrane"/>
    <property type="evidence" value="ECO:0000318"/>
    <property type="project" value="GO_Central"/>
</dbReference>
<dbReference type="PANTHER" id="PTHR10231">
    <property type="entry name" value="NUCLEOTIDE-SUGAR TRANSMEMBRANE TRANSPORTER"/>
    <property type="match status" value="1"/>
</dbReference>
<feature type="compositionally biased region" description="Basic and acidic residues" evidence="6">
    <location>
        <begin position="394"/>
        <end position="403"/>
    </location>
</feature>
<keyword evidence="10" id="KW-1185">Reference proteome</keyword>
<feature type="transmembrane region" description="Helical" evidence="7">
    <location>
        <begin position="310"/>
        <end position="340"/>
    </location>
</feature>
<dbReference type="EnsemblPlants" id="Pp3c10_200V3.2">
    <property type="protein sequence ID" value="Pp3c10_200V3.2"/>
    <property type="gene ID" value="Pp3c10_200"/>
</dbReference>
<gene>
    <name evidence="9" type="primary">LOC112287861</name>
    <name evidence="8" type="ORF">PHYPA_013223</name>
</gene>
<dbReference type="EMBL" id="ABEU02000010">
    <property type="protein sequence ID" value="PNR46104.1"/>
    <property type="molecule type" value="Genomic_DNA"/>
</dbReference>
<comment type="subcellular location">
    <subcellularLocation>
        <location evidence="1">Membrane</location>
        <topology evidence="1">Multi-pass membrane protein</topology>
    </subcellularLocation>
</comment>
<dbReference type="Proteomes" id="UP000006727">
    <property type="component" value="Chromosome 10"/>
</dbReference>
<keyword evidence="3 7" id="KW-0812">Transmembrane</keyword>
<dbReference type="GO" id="GO:0055085">
    <property type="term" value="P:transmembrane transport"/>
    <property type="evidence" value="ECO:0000318"/>
    <property type="project" value="GO_Central"/>
</dbReference>
<protein>
    <submittedName>
        <fullName evidence="8 9">Uncharacterized protein</fullName>
    </submittedName>
</protein>
<dbReference type="PIRSF" id="PIRSF005799">
    <property type="entry name" value="UDP-gal_transpt"/>
    <property type="match status" value="1"/>
</dbReference>
<dbReference type="PaxDb" id="3218-PP1S95_21V6.1"/>
<evidence type="ECO:0000313" key="9">
    <source>
        <dbReference type="EnsemblPlants" id="Pp3c10_200V3.1"/>
    </source>
</evidence>
<evidence type="ECO:0000256" key="2">
    <source>
        <dbReference type="ARBA" id="ARBA00006447"/>
    </source>
</evidence>